<evidence type="ECO:0000313" key="4">
    <source>
        <dbReference type="EMBL" id="PAA93797.1"/>
    </source>
</evidence>
<keyword evidence="1" id="KW-1133">Transmembrane helix</keyword>
<keyword evidence="1" id="KW-0472">Membrane</keyword>
<evidence type="ECO:0000313" key="3">
    <source>
        <dbReference type="EMBL" id="PAA78322.1"/>
    </source>
</evidence>
<keyword evidence="5" id="KW-1185">Reference proteome</keyword>
<dbReference type="Proteomes" id="UP000215902">
    <property type="component" value="Unassembled WGS sequence"/>
</dbReference>
<protein>
    <submittedName>
        <fullName evidence="2">Uncharacterized protein</fullName>
    </submittedName>
</protein>
<keyword evidence="1" id="KW-0812">Transmembrane</keyword>
<evidence type="ECO:0000313" key="2">
    <source>
        <dbReference type="EMBL" id="PAA68875.1"/>
    </source>
</evidence>
<name>A0A267F520_9PLAT</name>
<organism evidence="2 5">
    <name type="scientific">Macrostomum lignano</name>
    <dbReference type="NCBI Taxonomy" id="282301"/>
    <lineage>
        <taxon>Eukaryota</taxon>
        <taxon>Metazoa</taxon>
        <taxon>Spiralia</taxon>
        <taxon>Lophotrochozoa</taxon>
        <taxon>Platyhelminthes</taxon>
        <taxon>Rhabditophora</taxon>
        <taxon>Macrostomorpha</taxon>
        <taxon>Macrostomida</taxon>
        <taxon>Macrostomidae</taxon>
        <taxon>Macrostomum</taxon>
    </lineage>
</organism>
<gene>
    <name evidence="3" type="ORF">BOX15_Mlig004231g2</name>
    <name evidence="4" type="ORF">BOX15_Mlig021352g2</name>
    <name evidence="2" type="ORF">BOX15_Mlig030440g2</name>
</gene>
<reference evidence="2 5" key="1">
    <citation type="submission" date="2017-06" db="EMBL/GenBank/DDBJ databases">
        <title>A platform for efficient transgenesis in Macrostomum lignano, a flatworm model organism for stem cell research.</title>
        <authorList>
            <person name="Berezikov E."/>
        </authorList>
    </citation>
    <scope>NUCLEOTIDE SEQUENCE [LARGE SCALE GENOMIC DNA]</scope>
    <source>
        <strain evidence="2">DV1</strain>
        <tissue evidence="2">Whole organism</tissue>
    </source>
</reference>
<accession>A0A267F520</accession>
<feature type="transmembrane region" description="Helical" evidence="1">
    <location>
        <begin position="6"/>
        <end position="25"/>
    </location>
</feature>
<evidence type="ECO:0000313" key="5">
    <source>
        <dbReference type="Proteomes" id="UP000215902"/>
    </source>
</evidence>
<dbReference type="AlphaFoldDB" id="A0A267F520"/>
<dbReference type="EMBL" id="NIVC01000694">
    <property type="protein sequence ID" value="PAA78322.1"/>
    <property type="molecule type" value="Genomic_DNA"/>
</dbReference>
<dbReference type="EMBL" id="NIVC01001367">
    <property type="protein sequence ID" value="PAA68875.1"/>
    <property type="molecule type" value="Genomic_DNA"/>
</dbReference>
<sequence length="89" mass="10356">MWYEIIPSAALVFICMNAFQVLHWAGNYTLRDRRWYQRAVLNDAYDFPLFARDQRLVHQAGYRNLFGGALSGNKAIYKTISLEGIPDQK</sequence>
<dbReference type="OrthoDB" id="1920692at2759"/>
<dbReference type="EMBL" id="NIVC01000020">
    <property type="protein sequence ID" value="PAA93797.1"/>
    <property type="molecule type" value="Genomic_DNA"/>
</dbReference>
<evidence type="ECO:0000256" key="1">
    <source>
        <dbReference type="SAM" id="Phobius"/>
    </source>
</evidence>
<proteinExistence type="predicted"/>
<comment type="caution">
    <text evidence="2">The sequence shown here is derived from an EMBL/GenBank/DDBJ whole genome shotgun (WGS) entry which is preliminary data.</text>
</comment>